<gene>
    <name evidence="3" type="ORF">SAMN05216233_10475</name>
</gene>
<evidence type="ECO:0000313" key="3">
    <source>
        <dbReference type="EMBL" id="SCY11611.1"/>
    </source>
</evidence>
<protein>
    <submittedName>
        <fullName evidence="3">Uncharacterized protein</fullName>
    </submittedName>
</protein>
<dbReference type="RefSeq" id="WP_139163890.1">
    <property type="nucleotide sequence ID" value="NZ_FMUX01000004.1"/>
</dbReference>
<sequence>MAAGYDLESAFSHVIETMRGDFVPRVHYNKLQRQVDRLEDQMRILSRQLARVERKLPGGGRRRGAAGASKEKSKPTKRTYRADYLKMMELLQSNPDKEFTLKELIDGTGFNEKKVRNMVFIYSRDKFGYVQVIRRGVYKAGKPVVASTDEKAFPPELLKEEPAVEVE</sequence>
<keyword evidence="1" id="KW-0175">Coiled coil</keyword>
<dbReference type="AlphaFoldDB" id="A0A1G5DAQ9"/>
<evidence type="ECO:0000256" key="2">
    <source>
        <dbReference type="SAM" id="MobiDB-lite"/>
    </source>
</evidence>
<accession>A0A1G5DAQ9</accession>
<organism evidence="3 4">
    <name type="scientific">Desulfoluna spongiiphila</name>
    <dbReference type="NCBI Taxonomy" id="419481"/>
    <lineage>
        <taxon>Bacteria</taxon>
        <taxon>Pseudomonadati</taxon>
        <taxon>Thermodesulfobacteriota</taxon>
        <taxon>Desulfobacteria</taxon>
        <taxon>Desulfobacterales</taxon>
        <taxon>Desulfolunaceae</taxon>
        <taxon>Desulfoluna</taxon>
    </lineage>
</organism>
<name>A0A1G5DAQ9_9BACT</name>
<keyword evidence="4" id="KW-1185">Reference proteome</keyword>
<dbReference type="EMBL" id="FMUX01000004">
    <property type="protein sequence ID" value="SCY11611.1"/>
    <property type="molecule type" value="Genomic_DNA"/>
</dbReference>
<evidence type="ECO:0000313" key="4">
    <source>
        <dbReference type="Proteomes" id="UP000198870"/>
    </source>
</evidence>
<dbReference type="Proteomes" id="UP000198870">
    <property type="component" value="Unassembled WGS sequence"/>
</dbReference>
<proteinExistence type="predicted"/>
<feature type="coiled-coil region" evidence="1">
    <location>
        <begin position="28"/>
        <end position="55"/>
    </location>
</feature>
<feature type="region of interest" description="Disordered" evidence="2">
    <location>
        <begin position="55"/>
        <end position="77"/>
    </location>
</feature>
<evidence type="ECO:0000256" key="1">
    <source>
        <dbReference type="SAM" id="Coils"/>
    </source>
</evidence>
<reference evidence="3 4" key="1">
    <citation type="submission" date="2016-10" db="EMBL/GenBank/DDBJ databases">
        <authorList>
            <person name="de Groot N.N."/>
        </authorList>
    </citation>
    <scope>NUCLEOTIDE SEQUENCE [LARGE SCALE GENOMIC DNA]</scope>
    <source>
        <strain evidence="3 4">AA1</strain>
    </source>
</reference>